<keyword evidence="1" id="KW-0802">TPR repeat</keyword>
<dbReference type="Gene3D" id="1.25.40.10">
    <property type="entry name" value="Tetratricopeptide repeat domain"/>
    <property type="match status" value="2"/>
</dbReference>
<dbReference type="Pfam" id="PF13174">
    <property type="entry name" value="TPR_6"/>
    <property type="match status" value="1"/>
</dbReference>
<dbReference type="Proteomes" id="UP000236311">
    <property type="component" value="Unassembled WGS sequence"/>
</dbReference>
<dbReference type="PANTHER" id="PTHR12558">
    <property type="entry name" value="CELL DIVISION CYCLE 16,23,27"/>
    <property type="match status" value="1"/>
</dbReference>
<dbReference type="AlphaFoldDB" id="A0A2K4ZJB6"/>
<feature type="repeat" description="TPR" evidence="1">
    <location>
        <begin position="269"/>
        <end position="302"/>
    </location>
</feature>
<dbReference type="SMART" id="SM00028">
    <property type="entry name" value="TPR"/>
    <property type="match status" value="4"/>
</dbReference>
<sequence>MFLLKRGKKWICLMAGALTAVILGGCGGAGEKTQSAMQMIQELDYQGALAQLDSAEESGENSRLINRARGIACMGLIDYEGAAAFFEAAIAGSDGLVQSIDYDLNFYLAAAYTKSERYKEAEEIYNAVLALRPNEEDAYFLRGNVRLALNNYEEAIADFDKAISMNPANYDRLIEIFEVLDYYGHGEAGQVYLRNALESGGKDMDKYVSGRIYYFLGEYQNAYMALEEAREKGGAESYLYLGRAYEATGDYNYAANVYNSYLENNEGNAEMYNQLGLCEMTRGEYLKALEAFQAGMQLKDTAMMQTLSFNEIVAYEFLGEYRQAQVLMENYLKNYPDDEQAKREYEFLSTR</sequence>
<dbReference type="PROSITE" id="PS51257">
    <property type="entry name" value="PROKAR_LIPOPROTEIN"/>
    <property type="match status" value="1"/>
</dbReference>
<evidence type="ECO:0000313" key="3">
    <source>
        <dbReference type="EMBL" id="SOY30564.1"/>
    </source>
</evidence>
<accession>A0A2K4ZJB6</accession>
<dbReference type="SUPFAM" id="SSF48452">
    <property type="entry name" value="TPR-like"/>
    <property type="match status" value="2"/>
</dbReference>
<dbReference type="InterPro" id="IPR019734">
    <property type="entry name" value="TPR_rpt"/>
</dbReference>
<feature type="signal peptide" evidence="2">
    <location>
        <begin position="1"/>
        <end position="24"/>
    </location>
</feature>
<dbReference type="RefSeq" id="WP_172455163.1">
    <property type="nucleotide sequence ID" value="NZ_JANJZD010000017.1"/>
</dbReference>
<dbReference type="PROSITE" id="PS50293">
    <property type="entry name" value="TPR_REGION"/>
    <property type="match status" value="1"/>
</dbReference>
<organism evidence="3 4">
    <name type="scientific">Acetatifactor muris</name>
    <dbReference type="NCBI Taxonomy" id="879566"/>
    <lineage>
        <taxon>Bacteria</taxon>
        <taxon>Bacillati</taxon>
        <taxon>Bacillota</taxon>
        <taxon>Clostridia</taxon>
        <taxon>Lachnospirales</taxon>
        <taxon>Lachnospiraceae</taxon>
        <taxon>Acetatifactor</taxon>
    </lineage>
</organism>
<feature type="repeat" description="TPR" evidence="1">
    <location>
        <begin position="136"/>
        <end position="169"/>
    </location>
</feature>
<protein>
    <submittedName>
        <fullName evidence="3">Lipoprotein NlpI</fullName>
    </submittedName>
</protein>
<gene>
    <name evidence="3" type="ORF">AMURIS_03295</name>
</gene>
<feature type="repeat" description="TPR" evidence="1">
    <location>
        <begin position="102"/>
        <end position="135"/>
    </location>
</feature>
<dbReference type="EMBL" id="OFSM01000017">
    <property type="protein sequence ID" value="SOY30564.1"/>
    <property type="molecule type" value="Genomic_DNA"/>
</dbReference>
<feature type="chain" id="PRO_5039493471" evidence="2">
    <location>
        <begin position="25"/>
        <end position="351"/>
    </location>
</feature>
<dbReference type="Pfam" id="PF13371">
    <property type="entry name" value="TPR_9"/>
    <property type="match status" value="1"/>
</dbReference>
<evidence type="ECO:0000256" key="2">
    <source>
        <dbReference type="SAM" id="SignalP"/>
    </source>
</evidence>
<feature type="repeat" description="TPR" evidence="1">
    <location>
        <begin position="235"/>
        <end position="268"/>
    </location>
</feature>
<keyword evidence="3" id="KW-0449">Lipoprotein</keyword>
<keyword evidence="4" id="KW-1185">Reference proteome</keyword>
<reference evidence="3 4" key="1">
    <citation type="submission" date="2018-01" db="EMBL/GenBank/DDBJ databases">
        <authorList>
            <person name="Gaut B.S."/>
            <person name="Morton B.R."/>
            <person name="Clegg M.T."/>
            <person name="Duvall M.R."/>
        </authorList>
    </citation>
    <scope>NUCLEOTIDE SEQUENCE [LARGE SCALE GENOMIC DNA]</scope>
    <source>
        <strain evidence="3">GP69</strain>
    </source>
</reference>
<evidence type="ECO:0000313" key="4">
    <source>
        <dbReference type="Proteomes" id="UP000236311"/>
    </source>
</evidence>
<evidence type="ECO:0000256" key="1">
    <source>
        <dbReference type="PROSITE-ProRule" id="PRU00339"/>
    </source>
</evidence>
<name>A0A2K4ZJB6_9FIRM</name>
<keyword evidence="2" id="KW-0732">Signal</keyword>
<dbReference type="InterPro" id="IPR011990">
    <property type="entry name" value="TPR-like_helical_dom_sf"/>
</dbReference>
<dbReference type="Pfam" id="PF13432">
    <property type="entry name" value="TPR_16"/>
    <property type="match status" value="1"/>
</dbReference>
<dbReference type="PANTHER" id="PTHR12558:SF13">
    <property type="entry name" value="CELL DIVISION CYCLE PROTEIN 27 HOMOLOG"/>
    <property type="match status" value="1"/>
</dbReference>
<dbReference type="PROSITE" id="PS50005">
    <property type="entry name" value="TPR"/>
    <property type="match status" value="4"/>
</dbReference>
<proteinExistence type="predicted"/>